<dbReference type="OrthoDB" id="2159690at2759"/>
<dbReference type="PANTHER" id="PTHR19378">
    <property type="entry name" value="GOLGIN- RELATED"/>
    <property type="match status" value="1"/>
</dbReference>
<evidence type="ECO:0000256" key="5">
    <source>
        <dbReference type="ARBA" id="ARBA00022701"/>
    </source>
</evidence>
<keyword evidence="7 10" id="KW-0175">Coiled coil</keyword>
<dbReference type="GO" id="GO:0031023">
    <property type="term" value="P:microtubule organizing center organization"/>
    <property type="evidence" value="ECO:0007669"/>
    <property type="project" value="TreeGrafter"/>
</dbReference>
<feature type="coiled-coil region" evidence="10">
    <location>
        <begin position="96"/>
        <end position="123"/>
    </location>
</feature>
<evidence type="ECO:0000256" key="7">
    <source>
        <dbReference type="ARBA" id="ARBA00023054"/>
    </source>
</evidence>
<keyword evidence="6" id="KW-0498">Mitosis</keyword>
<dbReference type="EMBL" id="KB199650">
    <property type="protein sequence ID" value="ESP05467.1"/>
    <property type="molecule type" value="Genomic_DNA"/>
</dbReference>
<evidence type="ECO:0000256" key="9">
    <source>
        <dbReference type="ARBA" id="ARBA00023306"/>
    </source>
</evidence>
<evidence type="ECO:0000256" key="10">
    <source>
        <dbReference type="SAM" id="Coils"/>
    </source>
</evidence>
<protein>
    <recommendedName>
        <fullName evidence="12">HAUS augmin-like complex subunit 3 N-terminal domain-containing protein</fullName>
    </recommendedName>
</protein>
<evidence type="ECO:0000313" key="13">
    <source>
        <dbReference type="EMBL" id="ESP05467.1"/>
    </source>
</evidence>
<keyword evidence="3" id="KW-0963">Cytoplasm</keyword>
<dbReference type="GO" id="GO:0051225">
    <property type="term" value="P:spindle assembly"/>
    <property type="evidence" value="ECO:0007669"/>
    <property type="project" value="InterPro"/>
</dbReference>
<dbReference type="GO" id="GO:0070652">
    <property type="term" value="C:HAUS complex"/>
    <property type="evidence" value="ECO:0007669"/>
    <property type="project" value="InterPro"/>
</dbReference>
<keyword evidence="4" id="KW-0132">Cell division</keyword>
<evidence type="ECO:0000256" key="1">
    <source>
        <dbReference type="ARBA" id="ARBA00004186"/>
    </source>
</evidence>
<dbReference type="AlphaFoldDB" id="V4BHV7"/>
<feature type="region of interest" description="Disordered" evidence="11">
    <location>
        <begin position="495"/>
        <end position="514"/>
    </location>
</feature>
<dbReference type="PRINTS" id="PR02089">
    <property type="entry name" value="HAUSAUGMINL3"/>
</dbReference>
<evidence type="ECO:0000256" key="6">
    <source>
        <dbReference type="ARBA" id="ARBA00022776"/>
    </source>
</evidence>
<name>V4BHV7_LOTGI</name>
<proteinExistence type="inferred from homology"/>
<dbReference type="InterPro" id="IPR032733">
    <property type="entry name" value="HAUS3_N"/>
</dbReference>
<comment type="subcellular location">
    <subcellularLocation>
        <location evidence="1">Cytoplasm</location>
        <location evidence="1">Cytoskeleton</location>
        <location evidence="1">Spindle</location>
    </subcellularLocation>
</comment>
<dbReference type="GO" id="GO:0005874">
    <property type="term" value="C:microtubule"/>
    <property type="evidence" value="ECO:0007669"/>
    <property type="project" value="UniProtKB-KW"/>
</dbReference>
<reference evidence="13 14" key="1">
    <citation type="journal article" date="2013" name="Nature">
        <title>Insights into bilaterian evolution from three spiralian genomes.</title>
        <authorList>
            <person name="Simakov O."/>
            <person name="Marletaz F."/>
            <person name="Cho S.J."/>
            <person name="Edsinger-Gonzales E."/>
            <person name="Havlak P."/>
            <person name="Hellsten U."/>
            <person name="Kuo D.H."/>
            <person name="Larsson T."/>
            <person name="Lv J."/>
            <person name="Arendt D."/>
            <person name="Savage R."/>
            <person name="Osoegawa K."/>
            <person name="de Jong P."/>
            <person name="Grimwood J."/>
            <person name="Chapman J.A."/>
            <person name="Shapiro H."/>
            <person name="Aerts A."/>
            <person name="Otillar R.P."/>
            <person name="Terry A.Y."/>
            <person name="Boore J.L."/>
            <person name="Grigoriev I.V."/>
            <person name="Lindberg D.R."/>
            <person name="Seaver E.C."/>
            <person name="Weisblat D.A."/>
            <person name="Putnam N.H."/>
            <person name="Rokhsar D.S."/>
        </authorList>
    </citation>
    <scope>NUCLEOTIDE SEQUENCE [LARGE SCALE GENOMIC DNA]</scope>
</reference>
<feature type="coiled-coil region" evidence="10">
    <location>
        <begin position="316"/>
        <end position="343"/>
    </location>
</feature>
<dbReference type="Proteomes" id="UP000030746">
    <property type="component" value="Unassembled WGS sequence"/>
</dbReference>
<dbReference type="Pfam" id="PF14932">
    <property type="entry name" value="HAUS-augmin3"/>
    <property type="match status" value="1"/>
</dbReference>
<evidence type="ECO:0000256" key="11">
    <source>
        <dbReference type="SAM" id="MobiDB-lite"/>
    </source>
</evidence>
<gene>
    <name evidence="13" type="ORF">LOTGIDRAFT_228043</name>
</gene>
<dbReference type="CTD" id="20247514"/>
<evidence type="ECO:0000256" key="2">
    <source>
        <dbReference type="ARBA" id="ARBA00009645"/>
    </source>
</evidence>
<feature type="compositionally biased region" description="Basic and acidic residues" evidence="11">
    <location>
        <begin position="495"/>
        <end position="508"/>
    </location>
</feature>
<keyword evidence="14" id="KW-1185">Reference proteome</keyword>
<dbReference type="GO" id="GO:0051301">
    <property type="term" value="P:cell division"/>
    <property type="evidence" value="ECO:0007669"/>
    <property type="project" value="UniProtKB-KW"/>
</dbReference>
<dbReference type="GO" id="GO:0005815">
    <property type="term" value="C:microtubule organizing center"/>
    <property type="evidence" value="ECO:0007669"/>
    <property type="project" value="TreeGrafter"/>
</dbReference>
<organism evidence="13 14">
    <name type="scientific">Lottia gigantea</name>
    <name type="common">Giant owl limpet</name>
    <dbReference type="NCBI Taxonomy" id="225164"/>
    <lineage>
        <taxon>Eukaryota</taxon>
        <taxon>Metazoa</taxon>
        <taxon>Spiralia</taxon>
        <taxon>Lophotrochozoa</taxon>
        <taxon>Mollusca</taxon>
        <taxon>Gastropoda</taxon>
        <taxon>Patellogastropoda</taxon>
        <taxon>Lottioidea</taxon>
        <taxon>Lottiidae</taxon>
        <taxon>Lottia</taxon>
    </lineage>
</organism>
<dbReference type="STRING" id="225164.V4BHV7"/>
<dbReference type="RefSeq" id="XP_009044012.1">
    <property type="nucleotide sequence ID" value="XM_009045764.1"/>
</dbReference>
<evidence type="ECO:0000256" key="4">
    <source>
        <dbReference type="ARBA" id="ARBA00022618"/>
    </source>
</evidence>
<keyword evidence="9" id="KW-0131">Cell cycle</keyword>
<comment type="similarity">
    <text evidence="2">Belongs to the HAUS3 family.</text>
</comment>
<feature type="coiled-coil region" evidence="10">
    <location>
        <begin position="149"/>
        <end position="176"/>
    </location>
</feature>
<dbReference type="InterPro" id="IPR026206">
    <property type="entry name" value="HAUS3"/>
</dbReference>
<evidence type="ECO:0000256" key="8">
    <source>
        <dbReference type="ARBA" id="ARBA00023212"/>
    </source>
</evidence>
<dbReference type="GO" id="GO:0072686">
    <property type="term" value="C:mitotic spindle"/>
    <property type="evidence" value="ECO:0007669"/>
    <property type="project" value="TreeGrafter"/>
</dbReference>
<dbReference type="HOGENOM" id="CLU_442981_0_0_1"/>
<evidence type="ECO:0000313" key="14">
    <source>
        <dbReference type="Proteomes" id="UP000030746"/>
    </source>
</evidence>
<dbReference type="PANTHER" id="PTHR19378:SF0">
    <property type="entry name" value="HAUS AUGMIN-LIKE COMPLEX SUBUNIT 3"/>
    <property type="match status" value="1"/>
</dbReference>
<dbReference type="OMA" id="LEWFCGN"/>
<dbReference type="GeneID" id="20247514"/>
<evidence type="ECO:0000256" key="3">
    <source>
        <dbReference type="ARBA" id="ARBA00022490"/>
    </source>
</evidence>
<accession>V4BHV7</accession>
<keyword evidence="5" id="KW-0493">Microtubule</keyword>
<keyword evidence="8" id="KW-0206">Cytoskeleton</keyword>
<sequence>MKMSGSQFLETLQQLGYPGAEKLDPQMFDWLFEQENIVPFLHWFSNNVHSNNVLSASDRNEYDELEKCNEGILEGRQLEDALNNLTVNNRDADITEESLSEDITRLNSELEDNKEKKQMLIQRRNRLSLHHTSVSHKLTKLTPLESYGRKEHKKRLEQIQTDNNKVNESMEKLVDSVKEVTSLYDNTDPSQTKDIMFLSQAKLDDYFNAEEKYTQELTSFTRKQFFENIGRMTGENDGSRFELLDVKDPEMLLIHGESDENVFQDCKELTRLQNVYNRSESDKILAILEDKGVKGALNSADDLLSCLQSGRFPVDTNKLSTQLQEAQSSLQNVRRDLHNAKEGDLPLLVKELVPLQGNPILTGDYNLKLARQDYFTSNQDKLINLLISQKARYEFLTIAYEVEARHHRDIHRHLTAVRLQLQSHLKEWKNRMDNNGINITPTNTGFTSPVATEGISKDYLESELIKFKSEIKNLFTEVISSTVHDVSDRKRKIAADHHNKHGAAHEMSDGELSEDSVVSNRAVLTQSRFKIPCMDQEQGEVEDDDNVIDQIDNLLNNIDGNSNDEEGLAEDFVNDLFEEYSFDDKSGKEVLPKLAKIIDNLFGPAPAASAKAETAMT</sequence>
<feature type="domain" description="HAUS augmin-like complex subunit 3 N-terminal" evidence="12">
    <location>
        <begin position="30"/>
        <end position="284"/>
    </location>
</feature>
<dbReference type="KEGG" id="lgi:LOTGIDRAFT_228043"/>
<evidence type="ECO:0000259" key="12">
    <source>
        <dbReference type="Pfam" id="PF14932"/>
    </source>
</evidence>